<dbReference type="Proteomes" id="UP000252357">
    <property type="component" value="Unassembled WGS sequence"/>
</dbReference>
<dbReference type="EMBL" id="QPGB01000002">
    <property type="protein sequence ID" value="RCS58182.1"/>
    <property type="molecule type" value="Genomic_DNA"/>
</dbReference>
<keyword evidence="2" id="KW-1185">Reference proteome</keyword>
<dbReference type="Pfam" id="PF11236">
    <property type="entry name" value="DUF3037"/>
    <property type="match status" value="1"/>
</dbReference>
<evidence type="ECO:0000313" key="1">
    <source>
        <dbReference type="EMBL" id="RCS58182.1"/>
    </source>
</evidence>
<organism evidence="1 2">
    <name type="scientific">Parvibium lacunae</name>
    <dbReference type="NCBI Taxonomy" id="1888893"/>
    <lineage>
        <taxon>Bacteria</taxon>
        <taxon>Pseudomonadati</taxon>
        <taxon>Pseudomonadota</taxon>
        <taxon>Betaproteobacteria</taxon>
        <taxon>Burkholderiales</taxon>
        <taxon>Alcaligenaceae</taxon>
        <taxon>Parvibium</taxon>
    </lineage>
</organism>
<dbReference type="InterPro" id="IPR021398">
    <property type="entry name" value="DUF3037"/>
</dbReference>
<comment type="caution">
    <text evidence="1">The sequence shown here is derived from an EMBL/GenBank/DDBJ whole genome shotgun (WGS) entry which is preliminary data.</text>
</comment>
<gene>
    <name evidence="1" type="ORF">DU000_04975</name>
</gene>
<dbReference type="AlphaFoldDB" id="A0A368L431"/>
<evidence type="ECO:0000313" key="2">
    <source>
        <dbReference type="Proteomes" id="UP000252357"/>
    </source>
</evidence>
<accession>A0A368L431</accession>
<name>A0A368L431_9BURK</name>
<proteinExistence type="predicted"/>
<sequence length="278" mass="32217">MEFDVSSPFACRYAILQFLPYVETGEFANIGVVLFNHEQGSLHFQLLKNWKRVTDFFDLDTKAPLNACLKLVTEDLERVSRLLATLRGQGKPEPMRSGLFDELIRRRETMFRFSPVRALLTADANEAVKQLYAQYVEHRFATKENQEVLLERELKLLFQQNKLAERYRSRAVGDALFEYEFPFVAEQGQRIRIIKPLHLTHQKLTKAVDHGVQWAGRIRELRRRALLNGEVLFTLQTGADLPHQQVAQEVTEILQEVEASVLPHHASERILTFARQGF</sequence>
<reference evidence="1 2" key="1">
    <citation type="journal article" date="2018" name="Int. J. Syst. Evol. Microbiol.">
        <title>Parvibium lacunae gen. nov., sp. nov., a new member of the family Alcaligenaceae isolated from a freshwater pond.</title>
        <authorList>
            <person name="Chen W.M."/>
            <person name="Xie P.B."/>
            <person name="Hsu M.Y."/>
            <person name="Sheu S.Y."/>
        </authorList>
    </citation>
    <scope>NUCLEOTIDE SEQUENCE [LARGE SCALE GENOMIC DNA]</scope>
    <source>
        <strain evidence="1 2">KMB9</strain>
    </source>
</reference>
<protein>
    <submittedName>
        <fullName evidence="1">DUF3037 domain-containing protein</fullName>
    </submittedName>
</protein>